<evidence type="ECO:0000313" key="4">
    <source>
        <dbReference type="Proteomes" id="UP000564629"/>
    </source>
</evidence>
<evidence type="ECO:0000313" key="1">
    <source>
        <dbReference type="EMBL" id="GEL48855.1"/>
    </source>
</evidence>
<dbReference type="Proteomes" id="UP000321723">
    <property type="component" value="Unassembled WGS sequence"/>
</dbReference>
<reference evidence="1 3" key="1">
    <citation type="submission" date="2019-07" db="EMBL/GenBank/DDBJ databases">
        <title>Whole genome shotgun sequence of Cellulomonas hominis NBRC 16055.</title>
        <authorList>
            <person name="Hosoyama A."/>
            <person name="Uohara A."/>
            <person name="Ohji S."/>
            <person name="Ichikawa N."/>
        </authorList>
    </citation>
    <scope>NUCLEOTIDE SEQUENCE [LARGE SCALE GENOMIC DNA]</scope>
    <source>
        <strain evidence="1 3">NBRC 16055</strain>
    </source>
</reference>
<gene>
    <name evidence="1" type="ORF">CHO01_39710</name>
    <name evidence="2" type="ORF">HNR08_002616</name>
</gene>
<dbReference type="OrthoDB" id="4816185at2"/>
<proteinExistence type="predicted"/>
<keyword evidence="3" id="KW-1185">Reference proteome</keyword>
<evidence type="ECO:0000313" key="3">
    <source>
        <dbReference type="Proteomes" id="UP000321723"/>
    </source>
</evidence>
<dbReference type="Proteomes" id="UP000564629">
    <property type="component" value="Unassembled WGS sequence"/>
</dbReference>
<organism evidence="1 3">
    <name type="scientific">Cellulomonas hominis</name>
    <dbReference type="NCBI Taxonomy" id="156981"/>
    <lineage>
        <taxon>Bacteria</taxon>
        <taxon>Bacillati</taxon>
        <taxon>Actinomycetota</taxon>
        <taxon>Actinomycetes</taxon>
        <taxon>Micrococcales</taxon>
        <taxon>Cellulomonadaceae</taxon>
        <taxon>Cellulomonas</taxon>
    </lineage>
</organism>
<evidence type="ECO:0000313" key="2">
    <source>
        <dbReference type="EMBL" id="MBB5473880.1"/>
    </source>
</evidence>
<sequence length="173" mass="18445">MNWGAGALVQHARAWQRLHHALSEFAILEPPATSIRDDAGAAARLLRDLAPIEHRQTSAPFAPSERHVAAVLNGAVQVMADIAVHEGTTFDRLARTGLLLMPALTLPRDLVSERPDLAEARLERRIVHAPDTITGATARLYAEVAAHPIGVTTATPVRRSPAASAEAPAISMA</sequence>
<accession>A0A511FHY1</accession>
<dbReference type="AlphaFoldDB" id="A0A511FHY1"/>
<reference evidence="2 4" key="2">
    <citation type="submission" date="2020-08" db="EMBL/GenBank/DDBJ databases">
        <title>Sequencing the genomes of 1000 actinobacteria strains.</title>
        <authorList>
            <person name="Klenk H.-P."/>
        </authorList>
    </citation>
    <scope>NUCLEOTIDE SEQUENCE [LARGE SCALE GENOMIC DNA]</scope>
    <source>
        <strain evidence="2 4">DSM 9581</strain>
    </source>
</reference>
<protein>
    <submittedName>
        <fullName evidence="1">Uncharacterized protein</fullName>
    </submittedName>
</protein>
<comment type="caution">
    <text evidence="1">The sequence shown here is derived from an EMBL/GenBank/DDBJ whole genome shotgun (WGS) entry which is preliminary data.</text>
</comment>
<name>A0A511FHY1_9CELL</name>
<dbReference type="EMBL" id="BJVQ01000121">
    <property type="protein sequence ID" value="GEL48855.1"/>
    <property type="molecule type" value="Genomic_DNA"/>
</dbReference>
<dbReference type="RefSeq" id="WP_146840847.1">
    <property type="nucleotide sequence ID" value="NZ_BJVQ01000121.1"/>
</dbReference>
<dbReference type="EMBL" id="JACHDN010000001">
    <property type="protein sequence ID" value="MBB5473880.1"/>
    <property type="molecule type" value="Genomic_DNA"/>
</dbReference>